<dbReference type="Proteomes" id="UP000019150">
    <property type="component" value="Chromosome"/>
</dbReference>
<sequence>MRGIGWNLLESQLDHLLHRTVIADTPTRAATWVLNAPGSAQASTIRHRNAYACVAARAPRTNSCRCASVTTKSGPDLGRHVLATAESYNYATDFKRGTQGPLVVADADLRPPGARDLRPHRPHFRFRDLSRVPPVSGSECLHSPACRIPRFRDDRYRADLERGPWTNDQKGDCTRR</sequence>
<dbReference type="HOGENOM" id="CLU_1523633_0_0_11"/>
<evidence type="ECO:0000313" key="1">
    <source>
        <dbReference type="EMBL" id="AHH18287.1"/>
    </source>
</evidence>
<evidence type="ECO:0000313" key="2">
    <source>
        <dbReference type="Proteomes" id="UP000019150"/>
    </source>
</evidence>
<dbReference type="eggNOG" id="ENOG5031F51">
    <property type="taxonomic scope" value="Bacteria"/>
</dbReference>
<keyword evidence="2" id="KW-1185">Reference proteome</keyword>
<reference evidence="1 2" key="1">
    <citation type="journal article" date="2014" name="Appl. Environ. Microbiol.">
        <title>Insights into the Microbial Degradation of Rubber and Gutta-Percha by Analysis of the Complete Genome of Nocardia nova SH22a.</title>
        <authorList>
            <person name="Luo Q."/>
            <person name="Hiessl S."/>
            <person name="Poehlein A."/>
            <person name="Daniel R."/>
            <person name="Steinbuchel A."/>
        </authorList>
    </citation>
    <scope>NUCLEOTIDE SEQUENCE [LARGE SCALE GENOMIC DNA]</scope>
    <source>
        <strain evidence="1">SH22a</strain>
    </source>
</reference>
<proteinExistence type="predicted"/>
<dbReference type="AlphaFoldDB" id="W5TGE3"/>
<dbReference type="EMBL" id="CP006850">
    <property type="protein sequence ID" value="AHH18287.1"/>
    <property type="molecule type" value="Genomic_DNA"/>
</dbReference>
<dbReference type="STRING" id="1415166.NONO_c35000"/>
<accession>W5TGE3</accession>
<protein>
    <submittedName>
        <fullName evidence="1">Uncharacterized protein</fullName>
    </submittedName>
</protein>
<gene>
    <name evidence="1" type="ORF">NONO_c35000</name>
</gene>
<organism evidence="1 2">
    <name type="scientific">Nocardia nova SH22a</name>
    <dbReference type="NCBI Taxonomy" id="1415166"/>
    <lineage>
        <taxon>Bacteria</taxon>
        <taxon>Bacillati</taxon>
        <taxon>Actinomycetota</taxon>
        <taxon>Actinomycetes</taxon>
        <taxon>Mycobacteriales</taxon>
        <taxon>Nocardiaceae</taxon>
        <taxon>Nocardia</taxon>
    </lineage>
</organism>
<name>W5TGE3_9NOCA</name>
<dbReference type="KEGG" id="nno:NONO_c35000"/>